<dbReference type="InterPro" id="IPR003806">
    <property type="entry name" value="ATP-grasp_PylC-type"/>
</dbReference>
<dbReference type="GO" id="GO:0005524">
    <property type="term" value="F:ATP binding"/>
    <property type="evidence" value="ECO:0007669"/>
    <property type="project" value="UniProtKB-UniRule"/>
</dbReference>
<keyword evidence="1" id="KW-0067">ATP-binding</keyword>
<dbReference type="PROSITE" id="PS50975">
    <property type="entry name" value="ATP_GRASP"/>
    <property type="match status" value="1"/>
</dbReference>
<feature type="domain" description="ATP-grasp" evidence="2">
    <location>
        <begin position="140"/>
        <end position="348"/>
    </location>
</feature>
<keyword evidence="1" id="KW-0547">Nucleotide-binding</keyword>
<dbReference type="Gene3D" id="3.30.1490.20">
    <property type="entry name" value="ATP-grasp fold, A domain"/>
    <property type="match status" value="1"/>
</dbReference>
<sequence length="451" mass="50252">MQERLRNLRRDSLADPCILLTDTNRWPVVPRLAMRFEKLGAKVAVLCATPGHPVESLRERVQIFSYSGFQPLSSLRMAVETFRPDIIIPACDRSVQHLHELHGACQAEDGRAALSMSLLIERSLGSPQSFSIVSNRYALLQTALEEGIRVPKLLAINEVSDLEHLSAEIPAPWVIKTDGTWGGRGVRVAYSLAEAGQCLRELTSRPDALQLMKRMSLNRDRDWVYLDWSRPRPAVVAQAFIPGRPANCAAVCRDGEVLAVIAVEVIQSQGPTGPATIVQVVPGGEMMQAAERIARRLRLSGFFGLDFVIEERTGATYLIEMNPRCTPPCPLPLGESRDLVAAFWSHLKEQPMPHTVSVTDKSRIAYFPQASLRAPDAPDTILSSSFVDIPAEEPNLVHQLRNPWVGRSLLGRFLDWIRQRLVREESTCTTRTVLFERAMEIQPTTVADLDV</sequence>
<evidence type="ECO:0000313" key="3">
    <source>
        <dbReference type="EMBL" id="QNI33503.1"/>
    </source>
</evidence>
<evidence type="ECO:0000259" key="2">
    <source>
        <dbReference type="PROSITE" id="PS50975"/>
    </source>
</evidence>
<evidence type="ECO:0000313" key="4">
    <source>
        <dbReference type="Proteomes" id="UP000515312"/>
    </source>
</evidence>
<protein>
    <submittedName>
        <fullName evidence="3">ATP-grasp domain-containing protein</fullName>
    </submittedName>
</protein>
<proteinExistence type="predicted"/>
<dbReference type="RefSeq" id="WP_186744982.1">
    <property type="nucleotide sequence ID" value="NZ_CP060394.1"/>
</dbReference>
<name>A0A7G8BLT3_9BACT</name>
<dbReference type="Gene3D" id="3.30.470.20">
    <property type="entry name" value="ATP-grasp fold, B domain"/>
    <property type="match status" value="1"/>
</dbReference>
<evidence type="ECO:0000256" key="1">
    <source>
        <dbReference type="PROSITE-ProRule" id="PRU00409"/>
    </source>
</evidence>
<dbReference type="SUPFAM" id="SSF56059">
    <property type="entry name" value="Glutathione synthetase ATP-binding domain-like"/>
    <property type="match status" value="1"/>
</dbReference>
<dbReference type="GO" id="GO:0046872">
    <property type="term" value="F:metal ion binding"/>
    <property type="evidence" value="ECO:0007669"/>
    <property type="project" value="InterPro"/>
</dbReference>
<keyword evidence="4" id="KW-1185">Reference proteome</keyword>
<dbReference type="Pfam" id="PF02655">
    <property type="entry name" value="ATP-grasp_3"/>
    <property type="match status" value="1"/>
</dbReference>
<dbReference type="InterPro" id="IPR011761">
    <property type="entry name" value="ATP-grasp"/>
</dbReference>
<accession>A0A7G8BLT3</accession>
<dbReference type="Proteomes" id="UP000515312">
    <property type="component" value="Chromosome"/>
</dbReference>
<reference evidence="3 4" key="1">
    <citation type="submission" date="2020-08" db="EMBL/GenBank/DDBJ databases">
        <title>Edaphobacter telluris sp. nov. and Acidobacterium dinghuensis sp. nov., two acidobacteria isolated from forest soil.</title>
        <authorList>
            <person name="Fu J."/>
            <person name="Qiu L."/>
        </authorList>
    </citation>
    <scope>NUCLEOTIDE SEQUENCE [LARGE SCALE GENOMIC DNA]</scope>
    <source>
        <strain evidence="3">4Y35</strain>
    </source>
</reference>
<dbReference type="AlphaFoldDB" id="A0A7G8BLT3"/>
<gene>
    <name evidence="3" type="ORF">H7849_06025</name>
</gene>
<organism evidence="3 4">
    <name type="scientific">Alloacidobacterium dinghuense</name>
    <dbReference type="NCBI Taxonomy" id="2763107"/>
    <lineage>
        <taxon>Bacteria</taxon>
        <taxon>Pseudomonadati</taxon>
        <taxon>Acidobacteriota</taxon>
        <taxon>Terriglobia</taxon>
        <taxon>Terriglobales</taxon>
        <taxon>Acidobacteriaceae</taxon>
        <taxon>Alloacidobacterium</taxon>
    </lineage>
</organism>
<dbReference type="EMBL" id="CP060394">
    <property type="protein sequence ID" value="QNI33503.1"/>
    <property type="molecule type" value="Genomic_DNA"/>
</dbReference>
<dbReference type="KEGG" id="adin:H7849_06025"/>
<dbReference type="InterPro" id="IPR013815">
    <property type="entry name" value="ATP_grasp_subdomain_1"/>
</dbReference>